<dbReference type="EMBL" id="MU853869">
    <property type="protein sequence ID" value="KAK3936894.1"/>
    <property type="molecule type" value="Genomic_DNA"/>
</dbReference>
<proteinExistence type="predicted"/>
<accession>A0AAN6N0Q4</accession>
<feature type="region of interest" description="Disordered" evidence="1">
    <location>
        <begin position="106"/>
        <end position="170"/>
    </location>
</feature>
<evidence type="ECO:0000313" key="2">
    <source>
        <dbReference type="EMBL" id="KAK3936894.1"/>
    </source>
</evidence>
<name>A0AAN6N0Q4_9PEZI</name>
<dbReference type="Proteomes" id="UP001303473">
    <property type="component" value="Unassembled WGS sequence"/>
</dbReference>
<evidence type="ECO:0000256" key="1">
    <source>
        <dbReference type="SAM" id="MobiDB-lite"/>
    </source>
</evidence>
<gene>
    <name evidence="2" type="ORF">QBC46DRAFT_345145</name>
</gene>
<feature type="compositionally biased region" description="Polar residues" evidence="1">
    <location>
        <begin position="153"/>
        <end position="167"/>
    </location>
</feature>
<sequence>MPPFRRTLLHLLSGLFLVCLFFNMVSVVSTTHRDVTVMKFKLGFAEARLDYQIRLIGEIQQQMVYLHHKIDRVDARRRHLERPVEKPRCSGLADLFRKLSSPLYADNNTIKNPKPSNTSTSTISRDDGNNNNNNNNNFDTTNPEQKQPADQIIGSQTKTQQQPSVDNDSVAETRDSWWNYYMPKLFVPM</sequence>
<feature type="compositionally biased region" description="Polar residues" evidence="1">
    <location>
        <begin position="106"/>
        <end position="123"/>
    </location>
</feature>
<dbReference type="AlphaFoldDB" id="A0AAN6N0Q4"/>
<protein>
    <submittedName>
        <fullName evidence="2">Uncharacterized protein</fullName>
    </submittedName>
</protein>
<organism evidence="2 3">
    <name type="scientific">Diplogelasinospora grovesii</name>
    <dbReference type="NCBI Taxonomy" id="303347"/>
    <lineage>
        <taxon>Eukaryota</taxon>
        <taxon>Fungi</taxon>
        <taxon>Dikarya</taxon>
        <taxon>Ascomycota</taxon>
        <taxon>Pezizomycotina</taxon>
        <taxon>Sordariomycetes</taxon>
        <taxon>Sordariomycetidae</taxon>
        <taxon>Sordariales</taxon>
        <taxon>Diplogelasinosporaceae</taxon>
        <taxon>Diplogelasinospora</taxon>
    </lineage>
</organism>
<reference evidence="3" key="1">
    <citation type="journal article" date="2023" name="Mol. Phylogenet. Evol.">
        <title>Genome-scale phylogeny and comparative genomics of the fungal order Sordariales.</title>
        <authorList>
            <person name="Hensen N."/>
            <person name="Bonometti L."/>
            <person name="Westerberg I."/>
            <person name="Brannstrom I.O."/>
            <person name="Guillou S."/>
            <person name="Cros-Aarteil S."/>
            <person name="Calhoun S."/>
            <person name="Haridas S."/>
            <person name="Kuo A."/>
            <person name="Mondo S."/>
            <person name="Pangilinan J."/>
            <person name="Riley R."/>
            <person name="LaButti K."/>
            <person name="Andreopoulos B."/>
            <person name="Lipzen A."/>
            <person name="Chen C."/>
            <person name="Yan M."/>
            <person name="Daum C."/>
            <person name="Ng V."/>
            <person name="Clum A."/>
            <person name="Steindorff A."/>
            <person name="Ohm R.A."/>
            <person name="Martin F."/>
            <person name="Silar P."/>
            <person name="Natvig D.O."/>
            <person name="Lalanne C."/>
            <person name="Gautier V."/>
            <person name="Ament-Velasquez S.L."/>
            <person name="Kruys A."/>
            <person name="Hutchinson M.I."/>
            <person name="Powell A.J."/>
            <person name="Barry K."/>
            <person name="Miller A.N."/>
            <person name="Grigoriev I.V."/>
            <person name="Debuchy R."/>
            <person name="Gladieux P."/>
            <person name="Hiltunen Thoren M."/>
            <person name="Johannesson H."/>
        </authorList>
    </citation>
    <scope>NUCLEOTIDE SEQUENCE [LARGE SCALE GENOMIC DNA]</scope>
    <source>
        <strain evidence="3">CBS 340.73</strain>
    </source>
</reference>
<evidence type="ECO:0000313" key="3">
    <source>
        <dbReference type="Proteomes" id="UP001303473"/>
    </source>
</evidence>
<keyword evidence="3" id="KW-1185">Reference proteome</keyword>
<comment type="caution">
    <text evidence="2">The sequence shown here is derived from an EMBL/GenBank/DDBJ whole genome shotgun (WGS) entry which is preliminary data.</text>
</comment>